<dbReference type="Gene3D" id="3.30.160.60">
    <property type="entry name" value="Classic Zinc Finger"/>
    <property type="match status" value="1"/>
</dbReference>
<dbReference type="PANTHER" id="PTHR45730:SF32">
    <property type="entry name" value="ZINC FINGER PROTEIN JAGGED"/>
    <property type="match status" value="1"/>
</dbReference>
<feature type="compositionally biased region" description="Basic and acidic residues" evidence="1">
    <location>
        <begin position="19"/>
        <end position="34"/>
    </location>
</feature>
<feature type="compositionally biased region" description="Basic and acidic residues" evidence="1">
    <location>
        <begin position="1"/>
        <end position="10"/>
    </location>
</feature>
<keyword evidence="4" id="KW-1185">Reference proteome</keyword>
<sequence>MLTADKRKGGEIINGGVGEECRENRGGSWDEGRTEVNSLDLNNFPEEHGKEAFDRSSPSTAIDSRFLEEEALPETEMHMFAGFKKKKKKNGGKNESYKVYECRFCSLKFCKSQALGGHMNRHRQGTQLRYKLIKREVETLNRARQLVLSNERLVAAAAVPVHMGLSDANCGVSQTIPPGDFQHGGDNICEPLRPVYPIPPTQSPHPPPFRSCIGSSMSSLSNPCMRDYDNGRVPTARWRHQHYVSANTNFACFGVPLANTSQMDGVVAQVVRDNMRSHW</sequence>
<feature type="region of interest" description="Disordered" evidence="1">
    <location>
        <begin position="40"/>
        <end position="59"/>
    </location>
</feature>
<dbReference type="EMBL" id="JAQQAF010000003">
    <property type="protein sequence ID" value="KAJ8498610.1"/>
    <property type="molecule type" value="Genomic_DNA"/>
</dbReference>
<proteinExistence type="predicted"/>
<dbReference type="PROSITE" id="PS00028">
    <property type="entry name" value="ZINC_FINGER_C2H2_1"/>
    <property type="match status" value="1"/>
</dbReference>
<comment type="caution">
    <text evidence="3">The sequence shown here is derived from an EMBL/GenBank/DDBJ whole genome shotgun (WGS) entry which is preliminary data.</text>
</comment>
<evidence type="ECO:0000256" key="1">
    <source>
        <dbReference type="SAM" id="MobiDB-lite"/>
    </source>
</evidence>
<gene>
    <name evidence="3" type="ORF">OPV22_009162</name>
</gene>
<protein>
    <recommendedName>
        <fullName evidence="2">C2H2-type domain-containing protein</fullName>
    </recommendedName>
</protein>
<evidence type="ECO:0000259" key="2">
    <source>
        <dbReference type="PROSITE" id="PS00028"/>
    </source>
</evidence>
<dbReference type="GO" id="GO:0003700">
    <property type="term" value="F:DNA-binding transcription factor activity"/>
    <property type="evidence" value="ECO:0007669"/>
    <property type="project" value="InterPro"/>
</dbReference>
<reference evidence="3 4" key="1">
    <citation type="submission" date="2022-12" db="EMBL/GenBank/DDBJ databases">
        <title>Chromosome-scale assembly of the Ensete ventricosum genome.</title>
        <authorList>
            <person name="Dussert Y."/>
            <person name="Stocks J."/>
            <person name="Wendawek A."/>
            <person name="Woldeyes F."/>
            <person name="Nichols R.A."/>
            <person name="Borrell J.S."/>
        </authorList>
    </citation>
    <scope>NUCLEOTIDE SEQUENCE [LARGE SCALE GENOMIC DNA]</scope>
    <source>
        <strain evidence="4">cv. Maze</strain>
        <tissue evidence="3">Seeds</tissue>
    </source>
</reference>
<feature type="region of interest" description="Disordered" evidence="1">
    <location>
        <begin position="1"/>
        <end position="34"/>
    </location>
</feature>
<dbReference type="InterPro" id="IPR045320">
    <property type="entry name" value="JAGGED/SL1-like"/>
</dbReference>
<name>A0AAV8PQP1_ENSVE</name>
<dbReference type="AlphaFoldDB" id="A0AAV8PQP1"/>
<dbReference type="Proteomes" id="UP001222027">
    <property type="component" value="Unassembled WGS sequence"/>
</dbReference>
<evidence type="ECO:0000313" key="4">
    <source>
        <dbReference type="Proteomes" id="UP001222027"/>
    </source>
</evidence>
<dbReference type="InterPro" id="IPR013087">
    <property type="entry name" value="Znf_C2H2_type"/>
</dbReference>
<evidence type="ECO:0000313" key="3">
    <source>
        <dbReference type="EMBL" id="KAJ8498610.1"/>
    </source>
</evidence>
<feature type="domain" description="C2H2-type" evidence="2">
    <location>
        <begin position="102"/>
        <end position="122"/>
    </location>
</feature>
<organism evidence="3 4">
    <name type="scientific">Ensete ventricosum</name>
    <name type="common">Abyssinian banana</name>
    <name type="synonym">Musa ensete</name>
    <dbReference type="NCBI Taxonomy" id="4639"/>
    <lineage>
        <taxon>Eukaryota</taxon>
        <taxon>Viridiplantae</taxon>
        <taxon>Streptophyta</taxon>
        <taxon>Embryophyta</taxon>
        <taxon>Tracheophyta</taxon>
        <taxon>Spermatophyta</taxon>
        <taxon>Magnoliopsida</taxon>
        <taxon>Liliopsida</taxon>
        <taxon>Zingiberales</taxon>
        <taxon>Musaceae</taxon>
        <taxon>Ensete</taxon>
    </lineage>
</organism>
<dbReference type="PANTHER" id="PTHR45730">
    <property type="entry name" value="ZINC FINGER PROTEIN JAGGED"/>
    <property type="match status" value="1"/>
</dbReference>
<accession>A0AAV8PQP1</accession>
<feature type="compositionally biased region" description="Basic and acidic residues" evidence="1">
    <location>
        <begin position="45"/>
        <end position="54"/>
    </location>
</feature>